<accession>A0ABW0W6M6</accession>
<evidence type="ECO:0000259" key="1">
    <source>
        <dbReference type="Pfam" id="PF01261"/>
    </source>
</evidence>
<dbReference type="InterPro" id="IPR013022">
    <property type="entry name" value="Xyl_isomerase-like_TIM-brl"/>
</dbReference>
<feature type="domain" description="Xylose isomerase-like TIM barrel" evidence="1">
    <location>
        <begin position="23"/>
        <end position="250"/>
    </location>
</feature>
<dbReference type="InterPro" id="IPR036237">
    <property type="entry name" value="Xyl_isomerase-like_sf"/>
</dbReference>
<dbReference type="InterPro" id="IPR050312">
    <property type="entry name" value="IolE/XylAMocC-like"/>
</dbReference>
<dbReference type="PANTHER" id="PTHR12110">
    <property type="entry name" value="HYDROXYPYRUVATE ISOMERASE"/>
    <property type="match status" value="1"/>
</dbReference>
<evidence type="ECO:0000313" key="3">
    <source>
        <dbReference type="Proteomes" id="UP001596047"/>
    </source>
</evidence>
<dbReference type="Pfam" id="PF01261">
    <property type="entry name" value="AP_endonuc_2"/>
    <property type="match status" value="1"/>
</dbReference>
<keyword evidence="2" id="KW-0413">Isomerase</keyword>
<sequence>MKLGCINSAWFGSSVAYFDGISQIKEIGFDTIDIFPDFSFKSYDLKRIKKMCKEMDMPISSMVSAYPELISLEEHVRRYAIDSYKRLLDMGVYLDAKNLLIVLGEYIWERNVIKPEVQWQQAVDAARELSEYAAKCEMNVLVELEPFHYSLVNDIDTMDIFLNDVNMPNCLANVDLGHLHVRGVPAEEIYRLKGRIGGVHLSDNDGTIHNDWPTGRGNADLEGYLKVLHECGYDDIVSIELEFAEDPDHIIEWVQEAYEKTAELMQKLQLRS</sequence>
<organism evidence="2 3">
    <name type="scientific">Paenibacillus solisilvae</name>
    <dbReference type="NCBI Taxonomy" id="2486751"/>
    <lineage>
        <taxon>Bacteria</taxon>
        <taxon>Bacillati</taxon>
        <taxon>Bacillota</taxon>
        <taxon>Bacilli</taxon>
        <taxon>Bacillales</taxon>
        <taxon>Paenibacillaceae</taxon>
        <taxon>Paenibacillus</taxon>
    </lineage>
</organism>
<dbReference type="RefSeq" id="WP_379192759.1">
    <property type="nucleotide sequence ID" value="NZ_JBHSOW010000137.1"/>
</dbReference>
<dbReference type="Proteomes" id="UP001596047">
    <property type="component" value="Unassembled WGS sequence"/>
</dbReference>
<proteinExistence type="predicted"/>
<reference evidence="3" key="1">
    <citation type="journal article" date="2019" name="Int. J. Syst. Evol. Microbiol.">
        <title>The Global Catalogue of Microorganisms (GCM) 10K type strain sequencing project: providing services to taxonomists for standard genome sequencing and annotation.</title>
        <authorList>
            <consortium name="The Broad Institute Genomics Platform"/>
            <consortium name="The Broad Institute Genome Sequencing Center for Infectious Disease"/>
            <person name="Wu L."/>
            <person name="Ma J."/>
        </authorList>
    </citation>
    <scope>NUCLEOTIDE SEQUENCE [LARGE SCALE GENOMIC DNA]</scope>
    <source>
        <strain evidence="3">CGMCC 1.3240</strain>
    </source>
</reference>
<dbReference type="EMBL" id="JBHSOW010000137">
    <property type="protein sequence ID" value="MFC5653817.1"/>
    <property type="molecule type" value="Genomic_DNA"/>
</dbReference>
<evidence type="ECO:0000313" key="2">
    <source>
        <dbReference type="EMBL" id="MFC5653817.1"/>
    </source>
</evidence>
<dbReference type="SUPFAM" id="SSF51658">
    <property type="entry name" value="Xylose isomerase-like"/>
    <property type="match status" value="1"/>
</dbReference>
<name>A0ABW0W6M6_9BACL</name>
<gene>
    <name evidence="2" type="ORF">ACFPYJ_32850</name>
</gene>
<dbReference type="PANTHER" id="PTHR12110:SF41">
    <property type="entry name" value="INOSOSE DEHYDRATASE"/>
    <property type="match status" value="1"/>
</dbReference>
<keyword evidence="3" id="KW-1185">Reference proteome</keyword>
<comment type="caution">
    <text evidence="2">The sequence shown here is derived from an EMBL/GenBank/DDBJ whole genome shotgun (WGS) entry which is preliminary data.</text>
</comment>
<protein>
    <submittedName>
        <fullName evidence="2">Sugar phosphate isomerase/epimerase family protein</fullName>
    </submittedName>
</protein>
<dbReference type="GO" id="GO:0016853">
    <property type="term" value="F:isomerase activity"/>
    <property type="evidence" value="ECO:0007669"/>
    <property type="project" value="UniProtKB-KW"/>
</dbReference>
<dbReference type="Gene3D" id="3.20.20.150">
    <property type="entry name" value="Divalent-metal-dependent TIM barrel enzymes"/>
    <property type="match status" value="1"/>
</dbReference>